<protein>
    <submittedName>
        <fullName evidence="2">Uncharacterized protein</fullName>
    </submittedName>
</protein>
<proteinExistence type="predicted"/>
<reference evidence="2" key="1">
    <citation type="journal article" date="2015" name="ISME J.">
        <title>Draft Genome Sequence of Streptomyces incarnatus NRRL8089, which Produces the Nucleoside Antibiotic Sinefungin.</title>
        <authorList>
            <person name="Oshima K."/>
            <person name="Hattori M."/>
            <person name="Shimizu H."/>
            <person name="Fukuda K."/>
            <person name="Nemoto M."/>
            <person name="Inagaki K."/>
            <person name="Tamura T."/>
        </authorList>
    </citation>
    <scope>NUCLEOTIDE SEQUENCE</scope>
    <source>
        <strain evidence="2">FACHB-1277</strain>
    </source>
</reference>
<sequence>MKVALEFLYHFHCDRCRKWWSRADIEPQIGERVYCPYCGHINEVEAIQTFRNAARGGSCLSQRPDEKISAEPTPLPIKSLGN</sequence>
<organism evidence="2 3">
    <name type="scientific">Pseudanabaena cinerea FACHB-1277</name>
    <dbReference type="NCBI Taxonomy" id="2949581"/>
    <lineage>
        <taxon>Bacteria</taxon>
        <taxon>Bacillati</taxon>
        <taxon>Cyanobacteriota</taxon>
        <taxon>Cyanophyceae</taxon>
        <taxon>Pseudanabaenales</taxon>
        <taxon>Pseudanabaenaceae</taxon>
        <taxon>Pseudanabaena</taxon>
        <taxon>Pseudanabaena cinerea</taxon>
    </lineage>
</organism>
<evidence type="ECO:0000313" key="3">
    <source>
        <dbReference type="Proteomes" id="UP000631421"/>
    </source>
</evidence>
<dbReference type="EMBL" id="JACJPY010000130">
    <property type="protein sequence ID" value="MBD2152666.1"/>
    <property type="molecule type" value="Genomic_DNA"/>
</dbReference>
<gene>
    <name evidence="2" type="ORF">H6F44_21460</name>
</gene>
<accession>A0A926UWS8</accession>
<evidence type="ECO:0000256" key="1">
    <source>
        <dbReference type="SAM" id="MobiDB-lite"/>
    </source>
</evidence>
<dbReference type="RefSeq" id="WP_190353130.1">
    <property type="nucleotide sequence ID" value="NZ_JACJPY010000130.1"/>
</dbReference>
<name>A0A926UWS8_9CYAN</name>
<reference evidence="2" key="2">
    <citation type="submission" date="2020-08" db="EMBL/GenBank/DDBJ databases">
        <authorList>
            <person name="Chen M."/>
            <person name="Teng W."/>
            <person name="Zhao L."/>
            <person name="Hu C."/>
            <person name="Zhou Y."/>
            <person name="Han B."/>
            <person name="Song L."/>
            <person name="Shu W."/>
        </authorList>
    </citation>
    <scope>NUCLEOTIDE SEQUENCE</scope>
    <source>
        <strain evidence="2">FACHB-1277</strain>
    </source>
</reference>
<dbReference type="Proteomes" id="UP000631421">
    <property type="component" value="Unassembled WGS sequence"/>
</dbReference>
<comment type="caution">
    <text evidence="2">The sequence shown here is derived from an EMBL/GenBank/DDBJ whole genome shotgun (WGS) entry which is preliminary data.</text>
</comment>
<keyword evidence="3" id="KW-1185">Reference proteome</keyword>
<evidence type="ECO:0000313" key="2">
    <source>
        <dbReference type="EMBL" id="MBD2152666.1"/>
    </source>
</evidence>
<dbReference type="AlphaFoldDB" id="A0A926UWS8"/>
<feature type="region of interest" description="Disordered" evidence="1">
    <location>
        <begin position="60"/>
        <end position="82"/>
    </location>
</feature>